<evidence type="ECO:0000313" key="3">
    <source>
        <dbReference type="EMBL" id="CAD8418773.1"/>
    </source>
</evidence>
<evidence type="ECO:0000256" key="2">
    <source>
        <dbReference type="SAM" id="SignalP"/>
    </source>
</evidence>
<accession>A0A7S0GGE5</accession>
<sequence length="110" mass="12274">MMSIKALFLLVAVLLAAVSVQSFAPAFIPGKISTTSSTSLDACRISAKKEKRKRNRENMRGFQKRGGSRRKTLKRQLSNDQRQIEDEFIAKCFITIPPPDPKADGMFGDN</sequence>
<feature type="chain" id="PRO_5031225582" description="BZIP domain-containing protein" evidence="2">
    <location>
        <begin position="23"/>
        <end position="110"/>
    </location>
</feature>
<evidence type="ECO:0000256" key="1">
    <source>
        <dbReference type="SAM" id="MobiDB-lite"/>
    </source>
</evidence>
<dbReference type="EMBL" id="HBEL01031893">
    <property type="protein sequence ID" value="CAD8418773.1"/>
    <property type="molecule type" value="Transcribed_RNA"/>
</dbReference>
<evidence type="ECO:0008006" key="4">
    <source>
        <dbReference type="Google" id="ProtNLM"/>
    </source>
</evidence>
<gene>
    <name evidence="3" type="ORF">PINE0816_LOCUS14908</name>
</gene>
<proteinExistence type="predicted"/>
<feature type="region of interest" description="Disordered" evidence="1">
    <location>
        <begin position="47"/>
        <end position="81"/>
    </location>
</feature>
<reference evidence="3" key="1">
    <citation type="submission" date="2021-01" db="EMBL/GenBank/DDBJ databases">
        <authorList>
            <person name="Corre E."/>
            <person name="Pelletier E."/>
            <person name="Niang G."/>
            <person name="Scheremetjew M."/>
            <person name="Finn R."/>
            <person name="Kale V."/>
            <person name="Holt S."/>
            <person name="Cochrane G."/>
            <person name="Meng A."/>
            <person name="Brown T."/>
            <person name="Cohen L."/>
        </authorList>
    </citation>
    <scope>NUCLEOTIDE SEQUENCE</scope>
    <source>
        <strain evidence="3">CCAP1064/1</strain>
    </source>
</reference>
<feature type="signal peptide" evidence="2">
    <location>
        <begin position="1"/>
        <end position="22"/>
    </location>
</feature>
<dbReference type="AlphaFoldDB" id="A0A7S0GGE5"/>
<keyword evidence="2" id="KW-0732">Signal</keyword>
<feature type="compositionally biased region" description="Basic residues" evidence="1">
    <location>
        <begin position="62"/>
        <end position="74"/>
    </location>
</feature>
<organism evidence="3">
    <name type="scientific">Proboscia inermis</name>
    <dbReference type="NCBI Taxonomy" id="420281"/>
    <lineage>
        <taxon>Eukaryota</taxon>
        <taxon>Sar</taxon>
        <taxon>Stramenopiles</taxon>
        <taxon>Ochrophyta</taxon>
        <taxon>Bacillariophyta</taxon>
        <taxon>Coscinodiscophyceae</taxon>
        <taxon>Rhizosoleniophycidae</taxon>
        <taxon>Rhizosoleniales</taxon>
        <taxon>Rhizosoleniaceae</taxon>
        <taxon>Proboscia</taxon>
    </lineage>
</organism>
<protein>
    <recommendedName>
        <fullName evidence="4">BZIP domain-containing protein</fullName>
    </recommendedName>
</protein>
<name>A0A7S0GGE5_9STRA</name>